<dbReference type="PANTHER" id="PTHR43798">
    <property type="entry name" value="MONOACYLGLYCEROL LIPASE"/>
    <property type="match status" value="1"/>
</dbReference>
<dbReference type="InterPro" id="IPR050266">
    <property type="entry name" value="AB_hydrolase_sf"/>
</dbReference>
<reference evidence="3 5" key="3">
    <citation type="submission" date="2019-03" db="EMBL/GenBank/DDBJ databases">
        <authorList>
            <consortium name="Pathogen Informatics"/>
        </authorList>
    </citation>
    <scope>NUCLEOTIDE SEQUENCE [LARGE SCALE GENOMIC DNA]</scope>
    <source>
        <strain evidence="3 5">NCTC12282</strain>
    </source>
</reference>
<proteinExistence type="predicted"/>
<evidence type="ECO:0000259" key="1">
    <source>
        <dbReference type="Pfam" id="PF00561"/>
    </source>
</evidence>
<evidence type="ECO:0000313" key="3">
    <source>
        <dbReference type="EMBL" id="VFS46476.1"/>
    </source>
</evidence>
<accession>A0A2C6CPD3</accession>
<dbReference type="Pfam" id="PF00561">
    <property type="entry name" value="Abhydrolase_1"/>
    <property type="match status" value="1"/>
</dbReference>
<dbReference type="GO" id="GO:0004301">
    <property type="term" value="F:epoxide hydrolase activity"/>
    <property type="evidence" value="ECO:0007669"/>
    <property type="project" value="UniProtKB-EC"/>
</dbReference>
<reference evidence="4" key="1">
    <citation type="submission" date="2017-09" db="EMBL/GenBank/DDBJ databases">
        <title>FDA dAtabase for Regulatory Grade micrObial Sequences (FDA-ARGOS): Supporting development and validation of Infectious Disease Dx tests.</title>
        <authorList>
            <person name="Minogue T."/>
            <person name="Wolcott M."/>
            <person name="Wasieloski L."/>
            <person name="Aguilar W."/>
            <person name="Moore D."/>
            <person name="Tallon L."/>
            <person name="Sadzewicz L."/>
            <person name="Ott S."/>
            <person name="Zhao X."/>
            <person name="Nagaraj S."/>
            <person name="Vavikolanu K."/>
            <person name="Aluvathingal J."/>
            <person name="Nadendla S."/>
            <person name="Sichtig H."/>
        </authorList>
    </citation>
    <scope>NUCLEOTIDE SEQUENCE [LARGE SCALE GENOMIC DNA]</scope>
    <source>
        <strain evidence="4">FDAARGOS_387</strain>
    </source>
</reference>
<dbReference type="OrthoDB" id="9780765at2"/>
<dbReference type="RefSeq" id="WP_029093769.1">
    <property type="nucleotide sequence ID" value="NZ_CAADJA010000002.1"/>
</dbReference>
<evidence type="ECO:0000313" key="5">
    <source>
        <dbReference type="Proteomes" id="UP000373449"/>
    </source>
</evidence>
<keyword evidence="4" id="KW-1185">Reference proteome</keyword>
<evidence type="ECO:0000313" key="2">
    <source>
        <dbReference type="EMBL" id="PHI28529.1"/>
    </source>
</evidence>
<protein>
    <submittedName>
        <fullName evidence="2">Alpha/beta hydrolase</fullName>
    </submittedName>
    <submittedName>
        <fullName evidence="3">Soluble epoxide hydrolase</fullName>
        <ecNumber evidence="3">3.3.2.10</ecNumber>
    </submittedName>
</protein>
<dbReference type="Proteomes" id="UP000373449">
    <property type="component" value="Unassembled WGS sequence"/>
</dbReference>
<organism evidence="2 4">
    <name type="scientific">Budvicia aquatica</name>
    <dbReference type="NCBI Taxonomy" id="82979"/>
    <lineage>
        <taxon>Bacteria</taxon>
        <taxon>Pseudomonadati</taxon>
        <taxon>Pseudomonadota</taxon>
        <taxon>Gammaproteobacteria</taxon>
        <taxon>Enterobacterales</taxon>
        <taxon>Budviciaceae</taxon>
        <taxon>Budvicia</taxon>
    </lineage>
</organism>
<dbReference type="EC" id="3.3.2.10" evidence="3"/>
<dbReference type="Gene3D" id="3.40.50.1820">
    <property type="entry name" value="alpha/beta hydrolase"/>
    <property type="match status" value="1"/>
</dbReference>
<gene>
    <name evidence="2" type="ORF">CRN84_03875</name>
    <name evidence="3" type="ORF">NCTC12282_01385</name>
</gene>
<dbReference type="STRING" id="1111728.GCA_000427805_04478"/>
<dbReference type="SUPFAM" id="SSF53474">
    <property type="entry name" value="alpha/beta-Hydrolases"/>
    <property type="match status" value="1"/>
</dbReference>
<evidence type="ECO:0000313" key="4">
    <source>
        <dbReference type="Proteomes" id="UP000224974"/>
    </source>
</evidence>
<reference evidence="2" key="2">
    <citation type="submission" date="2017-09" db="EMBL/GenBank/DDBJ databases">
        <title>FDA dAtabase for Regulatory Grade micrObial Sequences (FDA-ARGOS): Supporting development and validation of Infectious Disease Dx tests.</title>
        <authorList>
            <person name="Minogue T."/>
            <person name="Wolcott M."/>
            <person name="Wasieloski L."/>
            <person name="Aguilar W."/>
            <person name="Moore D."/>
            <person name="Tallon L.J."/>
            <person name="Sadzewicz L."/>
            <person name="Ott S."/>
            <person name="Zhao X."/>
            <person name="Nagaraj S."/>
            <person name="Vavikolanu K."/>
            <person name="Aluvathingal J."/>
            <person name="Nadendla S."/>
            <person name="Sichtig H."/>
        </authorList>
    </citation>
    <scope>NUCLEOTIDE SEQUENCE</scope>
    <source>
        <strain evidence="2">FDAARGOS_387</strain>
    </source>
</reference>
<sequence length="244" mass="26666">MPYSSDNFRWYYQTEGSGPLVVLLHGLLMNGQSWRQSGLVQALSKDYCVAYPDLPGHGLSDKTADSDAYSLRVQASGVIKLIDTIGYEKAQVIGYSSGAWLTAGLLQYYPDLLSSALIGGWDIVNGLPQGPDGPLKFDFFMSYARKTAPELASWVTPDAEAGLSAFFHSLSQHQPMDTVIKQSCVPVAFWAGKDDPGYSSIEAWAKENEFPFLSGNGDHVTAMLQPDSLTLHQIQAFINQVCSK</sequence>
<dbReference type="Proteomes" id="UP000224974">
    <property type="component" value="Unassembled WGS sequence"/>
</dbReference>
<keyword evidence="2" id="KW-0378">Hydrolase</keyword>
<dbReference type="InterPro" id="IPR000073">
    <property type="entry name" value="AB_hydrolase_1"/>
</dbReference>
<dbReference type="EMBL" id="CAADJA010000002">
    <property type="protein sequence ID" value="VFS46476.1"/>
    <property type="molecule type" value="Genomic_DNA"/>
</dbReference>
<name>A0A2C6CPD3_9GAMM</name>
<dbReference type="AlphaFoldDB" id="A0A2C6CPD3"/>
<feature type="domain" description="AB hydrolase-1" evidence="1">
    <location>
        <begin position="19"/>
        <end position="148"/>
    </location>
</feature>
<dbReference type="EMBL" id="PDDX01000001">
    <property type="protein sequence ID" value="PHI28529.1"/>
    <property type="molecule type" value="Genomic_DNA"/>
</dbReference>
<dbReference type="InterPro" id="IPR029058">
    <property type="entry name" value="AB_hydrolase_fold"/>
</dbReference>